<evidence type="ECO:0000313" key="2">
    <source>
        <dbReference type="WBParaSite" id="SMUV_0001036801-mRNA-1"/>
    </source>
</evidence>
<accession>A0A0N5AZE4</accession>
<dbReference type="PANTHER" id="PTHR46603">
    <property type="entry name" value="ABSCISSION/NOCUT CHECKPOINT REGULATOR"/>
    <property type="match status" value="1"/>
</dbReference>
<sequence length="281" mass="31703">MTCAFHNLKSNRTGKSDCLSPNVDAEYVLPGTIISSEPLRPSNATDLKNKEIEERLAALRDNDSDKQKVMSVNEIEERLARLRGVSVKEIRSPSVLLTGKRKEETAENLIEKAKAEANIEKKWESEALCNDDDFADLLSADDAESKSDNNVDMLFGDGTLRNLKELQETIASINPYSKDGKSLSQKQDEMNNEMKALLKLTKQNSLKAEKVTEEMSKFWDSNLERVPQDVDIVDEDVEVDEADLKKIIAEAEEAVNKEKEVLKQTKKPKRGFLSRLFHSND</sequence>
<reference evidence="2" key="1">
    <citation type="submission" date="2017-02" db="UniProtKB">
        <authorList>
            <consortium name="WormBaseParasite"/>
        </authorList>
    </citation>
    <scope>IDENTIFICATION</scope>
</reference>
<dbReference type="GO" id="GO:0005813">
    <property type="term" value="C:centrosome"/>
    <property type="evidence" value="ECO:0007669"/>
    <property type="project" value="TreeGrafter"/>
</dbReference>
<proteinExistence type="predicted"/>
<dbReference type="GO" id="GO:0030496">
    <property type="term" value="C:midbody"/>
    <property type="evidence" value="ECO:0007669"/>
    <property type="project" value="TreeGrafter"/>
</dbReference>
<dbReference type="Proteomes" id="UP000046393">
    <property type="component" value="Unplaced"/>
</dbReference>
<dbReference type="PANTHER" id="PTHR46603:SF1">
    <property type="entry name" value="ABSCISSION_NOCUT CHECKPOINT REGULATOR"/>
    <property type="match status" value="1"/>
</dbReference>
<organism evidence="1 2">
    <name type="scientific">Syphacia muris</name>
    <dbReference type="NCBI Taxonomy" id="451379"/>
    <lineage>
        <taxon>Eukaryota</taxon>
        <taxon>Metazoa</taxon>
        <taxon>Ecdysozoa</taxon>
        <taxon>Nematoda</taxon>
        <taxon>Chromadorea</taxon>
        <taxon>Rhabditida</taxon>
        <taxon>Spirurina</taxon>
        <taxon>Oxyuridomorpha</taxon>
        <taxon>Oxyuroidea</taxon>
        <taxon>Oxyuridae</taxon>
        <taxon>Syphacia</taxon>
    </lineage>
</organism>
<dbReference type="GO" id="GO:0009838">
    <property type="term" value="P:abscission"/>
    <property type="evidence" value="ECO:0007669"/>
    <property type="project" value="TreeGrafter"/>
</dbReference>
<dbReference type="GO" id="GO:0044878">
    <property type="term" value="P:mitotic cytokinesis checkpoint signaling"/>
    <property type="evidence" value="ECO:0007669"/>
    <property type="project" value="TreeGrafter"/>
</dbReference>
<dbReference type="WBParaSite" id="SMUV_0001036801-mRNA-1">
    <property type="protein sequence ID" value="SMUV_0001036801-mRNA-1"/>
    <property type="gene ID" value="SMUV_0001036801"/>
</dbReference>
<dbReference type="AlphaFoldDB" id="A0A0N5AZE4"/>
<dbReference type="GO" id="GO:0032266">
    <property type="term" value="F:phosphatidylinositol-3-phosphate binding"/>
    <property type="evidence" value="ECO:0007669"/>
    <property type="project" value="TreeGrafter"/>
</dbReference>
<name>A0A0N5AZE4_9BILA</name>
<evidence type="ECO:0000313" key="1">
    <source>
        <dbReference type="Proteomes" id="UP000046393"/>
    </source>
</evidence>
<keyword evidence="1" id="KW-1185">Reference proteome</keyword>
<dbReference type="GO" id="GO:0032154">
    <property type="term" value="C:cleavage furrow"/>
    <property type="evidence" value="ECO:0007669"/>
    <property type="project" value="TreeGrafter"/>
</dbReference>
<protein>
    <submittedName>
        <fullName evidence="2">Fibrous sheath-interacting protein 1</fullName>
    </submittedName>
</protein>